<organism evidence="3 4">
    <name type="scientific">Deinococcus aetherius</name>
    <dbReference type="NCBI Taxonomy" id="200252"/>
    <lineage>
        <taxon>Bacteria</taxon>
        <taxon>Thermotogati</taxon>
        <taxon>Deinococcota</taxon>
        <taxon>Deinococci</taxon>
        <taxon>Deinococcales</taxon>
        <taxon>Deinococcaceae</taxon>
        <taxon>Deinococcus</taxon>
    </lineage>
</organism>
<dbReference type="Proteomes" id="UP001064971">
    <property type="component" value="Plasmid pDAETH-1"/>
</dbReference>
<name>A0ABM8AJ87_9DEIO</name>
<reference evidence="3" key="1">
    <citation type="submission" date="2022-07" db="EMBL/GenBank/DDBJ databases">
        <title>Complete Genome Sequence of the Radioresistant Bacterium Deinococcus aetherius ST0316, Isolated from the Air Dust collected in Lower Stratosphere above Japan.</title>
        <authorList>
            <person name="Satoh K."/>
            <person name="Hagiwara K."/>
            <person name="Katsumata K."/>
            <person name="Kubo A."/>
            <person name="Yokobori S."/>
            <person name="Yamagishi A."/>
            <person name="Oono Y."/>
            <person name="Narumi I."/>
        </authorList>
    </citation>
    <scope>NUCLEOTIDE SEQUENCE</scope>
    <source>
        <strain evidence="3">ST0316</strain>
        <plasmid evidence="3">pDAETH-1</plasmid>
    </source>
</reference>
<dbReference type="PANTHER" id="PTHR30344:SF1">
    <property type="entry name" value="6-PHOSPHOGLUCONOLACTONASE"/>
    <property type="match status" value="1"/>
</dbReference>
<gene>
    <name evidence="3" type="ORF">DAETH_38350</name>
</gene>
<protein>
    <recommendedName>
        <fullName evidence="5">3-carboxymuconate cyclase</fullName>
    </recommendedName>
</protein>
<dbReference type="InterPro" id="IPR015943">
    <property type="entry name" value="WD40/YVTN_repeat-like_dom_sf"/>
</dbReference>
<dbReference type="InterPro" id="IPR011048">
    <property type="entry name" value="Haem_d1_sf"/>
</dbReference>
<keyword evidence="4" id="KW-1185">Reference proteome</keyword>
<dbReference type="Pfam" id="PF10282">
    <property type="entry name" value="Lactonase"/>
    <property type="match status" value="1"/>
</dbReference>
<dbReference type="InterPro" id="IPR050282">
    <property type="entry name" value="Cycloisomerase_2"/>
</dbReference>
<keyword evidence="2" id="KW-0732">Signal</keyword>
<evidence type="ECO:0000256" key="1">
    <source>
        <dbReference type="ARBA" id="ARBA00005564"/>
    </source>
</evidence>
<sequence>MSSFLKAPLAALLTVSLAACGTLTTPGANYAGHLFAMTNAAGANAIVHYGRSEDGRLTRLGETPTGGQGVGGRLVVDPGKEGVDPLFSSDSVVLSTDHTRLFAVNAGSGTVSSFRVGADGNLTLVGTSPTGGTVPTSLALHGDVLYVGHARAGDGGVQLTGFRVGANGSLGPIAGARYATSGTTLVSQILFSPDGALLEVSELNTGKVSVYPVNADGTLGTPNVNASAGQAPFGAAFVNGRVLLVSEAGSGAVSSYNVASSGALTPIQATVVNGQKATCWLTLTPDGRFLYASNTSSGNVSVYTVTPAGGLNLVSAAEAYRAPGGFADVGGNPSSGPVDAVVSADGKYFYQQYSGLGVVGAYRVGSDGRLSAVEGGDGTGLPALGTEGLAGY</sequence>
<dbReference type="PANTHER" id="PTHR30344">
    <property type="entry name" value="6-PHOSPHOGLUCONOLACTONASE-RELATED"/>
    <property type="match status" value="1"/>
</dbReference>
<comment type="similarity">
    <text evidence="1">Belongs to the cycloisomerase 2 family.</text>
</comment>
<keyword evidence="3" id="KW-0614">Plasmid</keyword>
<evidence type="ECO:0000313" key="3">
    <source>
        <dbReference type="EMBL" id="BDP43866.1"/>
    </source>
</evidence>
<dbReference type="RefSeq" id="WP_264777707.1">
    <property type="nucleotide sequence ID" value="NZ_AP026561.1"/>
</dbReference>
<accession>A0ABM8AJ87</accession>
<proteinExistence type="inferred from homology"/>
<evidence type="ECO:0000313" key="4">
    <source>
        <dbReference type="Proteomes" id="UP001064971"/>
    </source>
</evidence>
<feature type="chain" id="PRO_5045980098" description="3-carboxymuconate cyclase" evidence="2">
    <location>
        <begin position="19"/>
        <end position="392"/>
    </location>
</feature>
<dbReference type="Gene3D" id="2.130.10.10">
    <property type="entry name" value="YVTN repeat-like/Quinoprotein amine dehydrogenase"/>
    <property type="match status" value="2"/>
</dbReference>
<geneLocation type="plasmid" evidence="3 4">
    <name>pDAETH-1</name>
</geneLocation>
<dbReference type="PROSITE" id="PS51257">
    <property type="entry name" value="PROKAR_LIPOPROTEIN"/>
    <property type="match status" value="1"/>
</dbReference>
<evidence type="ECO:0008006" key="5">
    <source>
        <dbReference type="Google" id="ProtNLM"/>
    </source>
</evidence>
<evidence type="ECO:0000256" key="2">
    <source>
        <dbReference type="SAM" id="SignalP"/>
    </source>
</evidence>
<dbReference type="SUPFAM" id="SSF51004">
    <property type="entry name" value="C-terminal (heme d1) domain of cytochrome cd1-nitrite reductase"/>
    <property type="match status" value="1"/>
</dbReference>
<dbReference type="InterPro" id="IPR019405">
    <property type="entry name" value="Lactonase_7-beta_prop"/>
</dbReference>
<dbReference type="EMBL" id="AP026561">
    <property type="protein sequence ID" value="BDP43866.1"/>
    <property type="molecule type" value="Genomic_DNA"/>
</dbReference>
<feature type="signal peptide" evidence="2">
    <location>
        <begin position="1"/>
        <end position="18"/>
    </location>
</feature>